<evidence type="ECO:0000313" key="2">
    <source>
        <dbReference type="EMBL" id="AZG13204.1"/>
    </source>
</evidence>
<organism evidence="2 3">
    <name type="scientific">Cupriavidus pauculus</name>
    <dbReference type="NCBI Taxonomy" id="82633"/>
    <lineage>
        <taxon>Bacteria</taxon>
        <taxon>Pseudomonadati</taxon>
        <taxon>Pseudomonadota</taxon>
        <taxon>Betaproteobacteria</taxon>
        <taxon>Burkholderiales</taxon>
        <taxon>Burkholderiaceae</taxon>
        <taxon>Cupriavidus</taxon>
    </lineage>
</organism>
<dbReference type="PROSITE" id="PS51186">
    <property type="entry name" value="GNAT"/>
    <property type="match status" value="1"/>
</dbReference>
<dbReference type="Proteomes" id="UP000270411">
    <property type="component" value="Chromosome 1"/>
</dbReference>
<dbReference type="KEGG" id="cpau:EHF44_06980"/>
<dbReference type="RefSeq" id="WP_124683066.1">
    <property type="nucleotide sequence ID" value="NZ_CP033969.1"/>
</dbReference>
<evidence type="ECO:0000313" key="3">
    <source>
        <dbReference type="Proteomes" id="UP000270411"/>
    </source>
</evidence>
<dbReference type="EMBL" id="CP033969">
    <property type="protein sequence ID" value="AZG13204.1"/>
    <property type="molecule type" value="Genomic_DNA"/>
</dbReference>
<dbReference type="Pfam" id="PF00583">
    <property type="entry name" value="Acetyltransf_1"/>
    <property type="match status" value="1"/>
</dbReference>
<name>A0A3G8GYH1_9BURK</name>
<evidence type="ECO:0000259" key="1">
    <source>
        <dbReference type="PROSITE" id="PS51186"/>
    </source>
</evidence>
<sequence length="170" mass="18177">MSDFDLRPMQAADLPAILAIQARCYGPALQESADALASRLALEPDTCWVAALPGQAPAAYLFSHAWPQATLPPWNGHLAAAWPATEPLTWFIHDMAVAPAGRGARLAARLYDAARDVAMTAGLRTSHLIAVQSADAYWRRLGYAPVDAARHVEKLASYGEGAVVMGCRLA</sequence>
<keyword evidence="2" id="KW-0808">Transferase</keyword>
<dbReference type="CDD" id="cd04301">
    <property type="entry name" value="NAT_SF"/>
    <property type="match status" value="1"/>
</dbReference>
<dbReference type="SUPFAM" id="SSF55729">
    <property type="entry name" value="Acyl-CoA N-acyltransferases (Nat)"/>
    <property type="match status" value="1"/>
</dbReference>
<dbReference type="InterPro" id="IPR016181">
    <property type="entry name" value="Acyl_CoA_acyltransferase"/>
</dbReference>
<gene>
    <name evidence="2" type="ORF">EHF44_06980</name>
</gene>
<reference evidence="3" key="1">
    <citation type="submission" date="2018-11" db="EMBL/GenBank/DDBJ databases">
        <title>FDA dAtabase for Regulatory Grade micrObial Sequences (FDA-ARGOS): Supporting development and validation of Infectious Disease Dx tests.</title>
        <authorList>
            <person name="Goldberg B."/>
            <person name="Campos J."/>
            <person name="Tallon L."/>
            <person name="Sadzewicz L."/>
            <person name="Zhao X."/>
            <person name="Vavikolanu K."/>
            <person name="Mehta A."/>
            <person name="Aluvathingal J."/>
            <person name="Nadendla S."/>
            <person name="Geyer C."/>
            <person name="Nandy P."/>
            <person name="Yan Y."/>
            <person name="Sichtig H."/>
        </authorList>
    </citation>
    <scope>NUCLEOTIDE SEQUENCE [LARGE SCALE GENOMIC DNA]</scope>
    <source>
        <strain evidence="3">FDAARGOS_614</strain>
    </source>
</reference>
<feature type="domain" description="N-acetyltransferase" evidence="1">
    <location>
        <begin position="4"/>
        <end position="170"/>
    </location>
</feature>
<accession>A0A3G8GYH1</accession>
<dbReference type="AlphaFoldDB" id="A0A3G8GYH1"/>
<dbReference type="OrthoDB" id="359414at2"/>
<protein>
    <submittedName>
        <fullName evidence="2">GNAT family N-acetyltransferase</fullName>
    </submittedName>
</protein>
<dbReference type="InterPro" id="IPR000182">
    <property type="entry name" value="GNAT_dom"/>
</dbReference>
<proteinExistence type="predicted"/>
<dbReference type="Gene3D" id="3.40.630.30">
    <property type="match status" value="1"/>
</dbReference>
<dbReference type="GO" id="GO:0016747">
    <property type="term" value="F:acyltransferase activity, transferring groups other than amino-acyl groups"/>
    <property type="evidence" value="ECO:0007669"/>
    <property type="project" value="InterPro"/>
</dbReference>